<keyword evidence="2" id="KW-1185">Reference proteome</keyword>
<evidence type="ECO:0000313" key="2">
    <source>
        <dbReference type="Proteomes" id="UP001596435"/>
    </source>
</evidence>
<name>A0ABW2FRR7_9ACTN</name>
<accession>A0ABW2FRR7</accession>
<dbReference type="Proteomes" id="UP001596435">
    <property type="component" value="Unassembled WGS sequence"/>
</dbReference>
<dbReference type="EMBL" id="JBHTAJ010000015">
    <property type="protein sequence ID" value="MFC7179991.1"/>
    <property type="molecule type" value="Genomic_DNA"/>
</dbReference>
<comment type="caution">
    <text evidence="1">The sequence shown here is derived from an EMBL/GenBank/DDBJ whole genome shotgun (WGS) entry which is preliminary data.</text>
</comment>
<organism evidence="1 2">
    <name type="scientific">Kitasatospora paranensis</name>
    <dbReference type="NCBI Taxonomy" id="258053"/>
    <lineage>
        <taxon>Bacteria</taxon>
        <taxon>Bacillati</taxon>
        <taxon>Actinomycetota</taxon>
        <taxon>Actinomycetes</taxon>
        <taxon>Kitasatosporales</taxon>
        <taxon>Streptomycetaceae</taxon>
        <taxon>Kitasatospora</taxon>
    </lineage>
</organism>
<protein>
    <submittedName>
        <fullName evidence="1">Uncharacterized protein</fullName>
    </submittedName>
</protein>
<evidence type="ECO:0000313" key="1">
    <source>
        <dbReference type="EMBL" id="MFC7179991.1"/>
    </source>
</evidence>
<sequence length="117" mass="11863">MHALDHDLGDFRRSVAIDPAAPADFSAVQSACSDLDHDLNIIKGFDPIPDAQSQALWSSALTNLRQGATGCVAGATANDAAQVAQAKAVLAKGDTDYSAVVARLGSVLGVAPTATSS</sequence>
<gene>
    <name evidence="1" type="ORF">ACFQMG_10520</name>
</gene>
<dbReference type="RefSeq" id="WP_345704108.1">
    <property type="nucleotide sequence ID" value="NZ_BAABKV010000001.1"/>
</dbReference>
<reference evidence="2" key="1">
    <citation type="journal article" date="2019" name="Int. J. Syst. Evol. Microbiol.">
        <title>The Global Catalogue of Microorganisms (GCM) 10K type strain sequencing project: providing services to taxonomists for standard genome sequencing and annotation.</title>
        <authorList>
            <consortium name="The Broad Institute Genomics Platform"/>
            <consortium name="The Broad Institute Genome Sequencing Center for Infectious Disease"/>
            <person name="Wu L."/>
            <person name="Ma J."/>
        </authorList>
    </citation>
    <scope>NUCLEOTIDE SEQUENCE [LARGE SCALE GENOMIC DNA]</scope>
    <source>
        <strain evidence="2">CGMCC 1.12859</strain>
    </source>
</reference>
<proteinExistence type="predicted"/>